<evidence type="ECO:0000313" key="2">
    <source>
        <dbReference type="Proteomes" id="UP001164539"/>
    </source>
</evidence>
<gene>
    <name evidence="1" type="ORF">OWV82_001214</name>
</gene>
<evidence type="ECO:0000313" key="1">
    <source>
        <dbReference type="EMBL" id="KAJ4728244.1"/>
    </source>
</evidence>
<organism evidence="1 2">
    <name type="scientific">Melia azedarach</name>
    <name type="common">Chinaberry tree</name>
    <dbReference type="NCBI Taxonomy" id="155640"/>
    <lineage>
        <taxon>Eukaryota</taxon>
        <taxon>Viridiplantae</taxon>
        <taxon>Streptophyta</taxon>
        <taxon>Embryophyta</taxon>
        <taxon>Tracheophyta</taxon>
        <taxon>Spermatophyta</taxon>
        <taxon>Magnoliopsida</taxon>
        <taxon>eudicotyledons</taxon>
        <taxon>Gunneridae</taxon>
        <taxon>Pentapetalae</taxon>
        <taxon>rosids</taxon>
        <taxon>malvids</taxon>
        <taxon>Sapindales</taxon>
        <taxon>Meliaceae</taxon>
        <taxon>Melia</taxon>
    </lineage>
</organism>
<proteinExistence type="predicted"/>
<keyword evidence="2" id="KW-1185">Reference proteome</keyword>
<accession>A0ACC1YY12</accession>
<name>A0ACC1YY12_MELAZ</name>
<dbReference type="Proteomes" id="UP001164539">
    <property type="component" value="Chromosome 1"/>
</dbReference>
<comment type="caution">
    <text evidence="1">The sequence shown here is derived from an EMBL/GenBank/DDBJ whole genome shotgun (WGS) entry which is preliminary data.</text>
</comment>
<keyword evidence="1" id="KW-0472">Membrane</keyword>
<reference evidence="1 2" key="1">
    <citation type="journal article" date="2023" name="Science">
        <title>Complex scaffold remodeling in plant triterpene biosynthesis.</title>
        <authorList>
            <person name="De La Pena R."/>
            <person name="Hodgson H."/>
            <person name="Liu J.C."/>
            <person name="Stephenson M.J."/>
            <person name="Martin A.C."/>
            <person name="Owen C."/>
            <person name="Harkess A."/>
            <person name="Leebens-Mack J."/>
            <person name="Jimenez L.E."/>
            <person name="Osbourn A."/>
            <person name="Sattely E.S."/>
        </authorList>
    </citation>
    <scope>NUCLEOTIDE SEQUENCE [LARGE SCALE GENOMIC DNA]</scope>
    <source>
        <strain evidence="2">cv. JPN11</strain>
        <tissue evidence="1">Leaf</tissue>
    </source>
</reference>
<protein>
    <submittedName>
        <fullName evidence="1">Transmembrane protein-related</fullName>
    </submittedName>
</protein>
<sequence>MVENLILYRGFNLILSYILLFSFLFVSCYSLGEVGAYNTFSISSFRYPVTRLRPFDSRYFRVDLPPWFSSLSIMLESDVDLDARSIAKVSKSALPLICLRDGSLPLPDVTENSLSGLGSLSNGSSSGLEDIQNVEQCYPLQKNISVKLTNEQISPGVWYLGFFNGIGDTRTQSKMINRGPSYSFTANITVEGCTTSTMWGPHCNQTIDSLSCAQSDSYSLSKMFSDNRLNNRTIENVVSCRNSFDTSCHTNNEIKVYSLDVLGIAEQLTIIASNVTFNMTPSNSTVNVSGANIMYFVRRGALPSAALHDYSGDLFKDPLVVHSPKVGRWYISIVPVNLSKLLGQTEDKNIRVCYSLEWQVLECPMGKAGSDCKWERHILQTVIRKESILFESYYIPANGKVPTESADFPLEPLLSNSSYSGEPDNSWTYFVMDIPRGAAGGSIHIQLTSDTKIKYEIYAKSGGLPYLESWDYYYANRTKSSADSTFFKLYNSSEEKVDFYILYVREGTWGFGIRHINSPSGETIMSVSLERCPKRCSAPHGQCKYTFDASGLTLYSFCACDRDHGGFDCSVEIVSRQGHIWQSIALIASNAAALLPACQALRQKAFAEWVLFTSSGISSGLYHACDVGTWCALSYNVLQFMDFWLSFMAVVSTFVYLTTVDDAIKRTIHTVVAIVTALLAITKATRSANIILVITIGTAGLLIGLLVELSTKYRSFPLRLGFCMNMMERQQSIIEWFRNFIKTLIRRFRWGFILAGFSALAMAAISWKLETSATYWIWHSIWHLTIYSSSFFMLCSKVDNINSENERPPDPNYELTRQDSLPRGE</sequence>
<keyword evidence="1" id="KW-0812">Transmembrane</keyword>
<dbReference type="EMBL" id="CM051394">
    <property type="protein sequence ID" value="KAJ4728244.1"/>
    <property type="molecule type" value="Genomic_DNA"/>
</dbReference>